<organism evidence="1 2">
    <name type="scientific">Striga asiatica</name>
    <name type="common">Asiatic witchweed</name>
    <name type="synonym">Buchnera asiatica</name>
    <dbReference type="NCBI Taxonomy" id="4170"/>
    <lineage>
        <taxon>Eukaryota</taxon>
        <taxon>Viridiplantae</taxon>
        <taxon>Streptophyta</taxon>
        <taxon>Embryophyta</taxon>
        <taxon>Tracheophyta</taxon>
        <taxon>Spermatophyta</taxon>
        <taxon>Magnoliopsida</taxon>
        <taxon>eudicotyledons</taxon>
        <taxon>Gunneridae</taxon>
        <taxon>Pentapetalae</taxon>
        <taxon>asterids</taxon>
        <taxon>lamiids</taxon>
        <taxon>Lamiales</taxon>
        <taxon>Orobanchaceae</taxon>
        <taxon>Buchnereae</taxon>
        <taxon>Striga</taxon>
    </lineage>
</organism>
<proteinExistence type="predicted"/>
<dbReference type="AlphaFoldDB" id="A0A5A7QK57"/>
<name>A0A5A7QK57_STRAF</name>
<accession>A0A5A7QK57</accession>
<gene>
    <name evidence="1" type="ORF">STAS_22188</name>
</gene>
<keyword evidence="2" id="KW-1185">Reference proteome</keyword>
<dbReference type="Proteomes" id="UP000325081">
    <property type="component" value="Unassembled WGS sequence"/>
</dbReference>
<protein>
    <submittedName>
        <fullName evidence="1">Fructose-bisphosphate aldolase class 1</fullName>
    </submittedName>
</protein>
<sequence>MSNPRNNVKLVTFSREGQVALRNRSTFPPTGPVVAELKRDGVGGLLIPGRETHPLWPHVNNHTLGLDYVRRVTRAGVDHVGEGPGERAIGRQLRDHHDLGLRVSQAAQKRDVLIHCNVVDQTGIHRLVRVQLAGPHCVGTGRTLFLVENRYAVVVDEVGGGHHSRFHSRCRPLGV</sequence>
<evidence type="ECO:0000313" key="1">
    <source>
        <dbReference type="EMBL" id="GER45252.1"/>
    </source>
</evidence>
<dbReference type="EMBL" id="BKCP01007181">
    <property type="protein sequence ID" value="GER45252.1"/>
    <property type="molecule type" value="Genomic_DNA"/>
</dbReference>
<evidence type="ECO:0000313" key="2">
    <source>
        <dbReference type="Proteomes" id="UP000325081"/>
    </source>
</evidence>
<reference evidence="2" key="1">
    <citation type="journal article" date="2019" name="Curr. Biol.">
        <title>Genome Sequence of Striga asiatica Provides Insight into the Evolution of Plant Parasitism.</title>
        <authorList>
            <person name="Yoshida S."/>
            <person name="Kim S."/>
            <person name="Wafula E.K."/>
            <person name="Tanskanen J."/>
            <person name="Kim Y.M."/>
            <person name="Honaas L."/>
            <person name="Yang Z."/>
            <person name="Spallek T."/>
            <person name="Conn C.E."/>
            <person name="Ichihashi Y."/>
            <person name="Cheong K."/>
            <person name="Cui S."/>
            <person name="Der J.P."/>
            <person name="Gundlach H."/>
            <person name="Jiao Y."/>
            <person name="Hori C."/>
            <person name="Ishida J.K."/>
            <person name="Kasahara H."/>
            <person name="Kiba T."/>
            <person name="Kim M.S."/>
            <person name="Koo N."/>
            <person name="Laohavisit A."/>
            <person name="Lee Y.H."/>
            <person name="Lumba S."/>
            <person name="McCourt P."/>
            <person name="Mortimer J.C."/>
            <person name="Mutuku J.M."/>
            <person name="Nomura T."/>
            <person name="Sasaki-Sekimoto Y."/>
            <person name="Seto Y."/>
            <person name="Wang Y."/>
            <person name="Wakatake T."/>
            <person name="Sakakibara H."/>
            <person name="Demura T."/>
            <person name="Yamaguchi S."/>
            <person name="Yoneyama K."/>
            <person name="Manabe R.I."/>
            <person name="Nelson D.C."/>
            <person name="Schulman A.H."/>
            <person name="Timko M.P."/>
            <person name="dePamphilis C.W."/>
            <person name="Choi D."/>
            <person name="Shirasu K."/>
        </authorList>
    </citation>
    <scope>NUCLEOTIDE SEQUENCE [LARGE SCALE GENOMIC DNA]</scope>
    <source>
        <strain evidence="2">cv. UVA1</strain>
    </source>
</reference>
<comment type="caution">
    <text evidence="1">The sequence shown here is derived from an EMBL/GenBank/DDBJ whole genome shotgun (WGS) entry which is preliminary data.</text>
</comment>